<reference evidence="9" key="1">
    <citation type="submission" date="2017-02" db="UniProtKB">
        <authorList>
            <consortium name="WormBaseParasite"/>
        </authorList>
    </citation>
    <scope>IDENTIFICATION</scope>
</reference>
<dbReference type="Pfam" id="PF10265">
    <property type="entry name" value="Miga"/>
    <property type="match status" value="1"/>
</dbReference>
<proteinExistence type="inferred from homology"/>
<comment type="subcellular location">
    <subcellularLocation>
        <location evidence="1">Mitochondrion outer membrane</location>
    </subcellularLocation>
</comment>
<dbReference type="GO" id="GO:0008053">
    <property type="term" value="P:mitochondrial fusion"/>
    <property type="evidence" value="ECO:0007669"/>
    <property type="project" value="InterPro"/>
</dbReference>
<sequence length="371" mass="43243">LEKLQDVNHCMERALLTLELISNRSDKDKKRLELFFPILEKFYYILILNYLDIPGNVSWQVGGPVHSGTLSVLSDDSFLSALDDMVFFQPLSLDDSDILMRDPLNIEKSSLFFYQSGMACAISDEVFYRKSRTEFCCCENDLDFMAKLWCLRQAFNKILSDERNRVWLTQTGRQLIADLLRHSHKEPTSFYQAYDSMMDFLTNKHNSEIIEKELQMRGVFELGFWDVVLDFVLIDSLEDLSHPPSAVLAVTRNMFLSQSVKESTLATVIWSMLKVKRSRLQVKNGFISHFYDISEVISPTITLGFLGTNDHMRELCYYFKEQICSFVVDIFNINRVRYTTIDELVEDVWFILRTRTEMVQTRFSTELIPSG</sequence>
<dbReference type="PANTHER" id="PTHR21508">
    <property type="entry name" value="MITOGUARDIN"/>
    <property type="match status" value="1"/>
</dbReference>
<keyword evidence="4" id="KW-1000">Mitochondrion outer membrane</keyword>
<accession>A0A0N4UDK7</accession>
<dbReference type="PANTHER" id="PTHR21508:SF5">
    <property type="entry name" value="MITOGUARDIN"/>
    <property type="match status" value="1"/>
</dbReference>
<evidence type="ECO:0000256" key="5">
    <source>
        <dbReference type="ARBA" id="ARBA00022989"/>
    </source>
</evidence>
<evidence type="ECO:0000256" key="1">
    <source>
        <dbReference type="ARBA" id="ARBA00004294"/>
    </source>
</evidence>
<keyword evidence="3" id="KW-0812">Transmembrane</keyword>
<dbReference type="Proteomes" id="UP000038040">
    <property type="component" value="Unplaced"/>
</dbReference>
<dbReference type="WBParaSite" id="DME_0000542201-mRNA-1">
    <property type="protein sequence ID" value="DME_0000542201-mRNA-1"/>
    <property type="gene ID" value="DME_0000542201"/>
</dbReference>
<evidence type="ECO:0000313" key="9">
    <source>
        <dbReference type="WBParaSite" id="DME_0000542201-mRNA-1"/>
    </source>
</evidence>
<keyword evidence="5" id="KW-1133">Transmembrane helix</keyword>
<evidence type="ECO:0000256" key="7">
    <source>
        <dbReference type="ARBA" id="ARBA00023136"/>
    </source>
</evidence>
<name>A0A0N4UDK7_DRAME</name>
<keyword evidence="6" id="KW-0496">Mitochondrion</keyword>
<comment type="similarity">
    <text evidence="2">Belongs to the mitoguardin family.</text>
</comment>
<dbReference type="GO" id="GO:0005741">
    <property type="term" value="C:mitochondrial outer membrane"/>
    <property type="evidence" value="ECO:0007669"/>
    <property type="project" value="UniProtKB-SubCell"/>
</dbReference>
<keyword evidence="7" id="KW-0472">Membrane</keyword>
<evidence type="ECO:0000256" key="3">
    <source>
        <dbReference type="ARBA" id="ARBA00022692"/>
    </source>
</evidence>
<evidence type="ECO:0000313" key="8">
    <source>
        <dbReference type="Proteomes" id="UP000038040"/>
    </source>
</evidence>
<evidence type="ECO:0000256" key="6">
    <source>
        <dbReference type="ARBA" id="ARBA00023128"/>
    </source>
</evidence>
<evidence type="ECO:0000256" key="4">
    <source>
        <dbReference type="ARBA" id="ARBA00022787"/>
    </source>
</evidence>
<evidence type="ECO:0000256" key="2">
    <source>
        <dbReference type="ARBA" id="ARBA00008969"/>
    </source>
</evidence>
<dbReference type="InterPro" id="IPR019392">
    <property type="entry name" value="Miga"/>
</dbReference>
<protein>
    <submittedName>
        <fullName evidence="9">Protein MMS22-like</fullName>
    </submittedName>
</protein>
<dbReference type="AlphaFoldDB" id="A0A0N4UDK7"/>
<organism evidence="8 9">
    <name type="scientific">Dracunculus medinensis</name>
    <name type="common">Guinea worm</name>
    <dbReference type="NCBI Taxonomy" id="318479"/>
    <lineage>
        <taxon>Eukaryota</taxon>
        <taxon>Metazoa</taxon>
        <taxon>Ecdysozoa</taxon>
        <taxon>Nematoda</taxon>
        <taxon>Chromadorea</taxon>
        <taxon>Rhabditida</taxon>
        <taxon>Spirurina</taxon>
        <taxon>Dracunculoidea</taxon>
        <taxon>Dracunculidae</taxon>
        <taxon>Dracunculus</taxon>
    </lineage>
</organism>